<comment type="caution">
    <text evidence="1">The sequence shown here is derived from an EMBL/GenBank/DDBJ whole genome shotgun (WGS) entry which is preliminary data.</text>
</comment>
<evidence type="ECO:0000313" key="1">
    <source>
        <dbReference type="EMBL" id="KAI7792263.1"/>
    </source>
</evidence>
<name>A0A9W7T993_TRIRA</name>
<reference evidence="1" key="1">
    <citation type="submission" date="2021-02" db="EMBL/GenBank/DDBJ databases">
        <title>Comparative genomics reveals that relaxation of natural selection precedes convergent phenotypic evolution of cavefish.</title>
        <authorList>
            <person name="Peng Z."/>
        </authorList>
    </citation>
    <scope>NUCLEOTIDE SEQUENCE</scope>
    <source>
        <tissue evidence="1">Muscle</tissue>
    </source>
</reference>
<organism evidence="1 2">
    <name type="scientific">Triplophysa rosa</name>
    <name type="common">Cave loach</name>
    <dbReference type="NCBI Taxonomy" id="992332"/>
    <lineage>
        <taxon>Eukaryota</taxon>
        <taxon>Metazoa</taxon>
        <taxon>Chordata</taxon>
        <taxon>Craniata</taxon>
        <taxon>Vertebrata</taxon>
        <taxon>Euteleostomi</taxon>
        <taxon>Actinopterygii</taxon>
        <taxon>Neopterygii</taxon>
        <taxon>Teleostei</taxon>
        <taxon>Ostariophysi</taxon>
        <taxon>Cypriniformes</taxon>
        <taxon>Nemacheilidae</taxon>
        <taxon>Triplophysa</taxon>
    </lineage>
</organism>
<sequence>MDYPQRERETEREREGRGVCQIKGVWETGFRLSAYERLFHEAEKTPDYAYGKRAEVSTVAPEPLGKEARRGFTGKA</sequence>
<keyword evidence="2" id="KW-1185">Reference proteome</keyword>
<proteinExistence type="predicted"/>
<evidence type="ECO:0000313" key="2">
    <source>
        <dbReference type="Proteomes" id="UP001059041"/>
    </source>
</evidence>
<dbReference type="AlphaFoldDB" id="A0A9W7T993"/>
<dbReference type="Proteomes" id="UP001059041">
    <property type="component" value="Linkage Group LG23"/>
</dbReference>
<accession>A0A9W7T993</accession>
<feature type="non-terminal residue" evidence="1">
    <location>
        <position position="76"/>
    </location>
</feature>
<dbReference type="EMBL" id="JAFHDT010000023">
    <property type="protein sequence ID" value="KAI7792263.1"/>
    <property type="molecule type" value="Genomic_DNA"/>
</dbReference>
<protein>
    <submittedName>
        <fullName evidence="1">Uncharacterized protein</fullName>
    </submittedName>
</protein>
<gene>
    <name evidence="1" type="ORF">IRJ41_000606</name>
</gene>